<accession>A0ABR3VVR7</accession>
<dbReference type="EMBL" id="JAWRVE010000271">
    <property type="protein sequence ID" value="KAL1846326.1"/>
    <property type="molecule type" value="Genomic_DNA"/>
</dbReference>
<evidence type="ECO:0000313" key="1">
    <source>
        <dbReference type="EMBL" id="KAL1846326.1"/>
    </source>
</evidence>
<sequence length="75" mass="8292">MTSVFSLKSGILAALTIEQTAFEQFTTPQRTPLVPKKKEIHYRDAFIKIYTGVDHGNFTDAGGDLPDIQKPQPAT</sequence>
<gene>
    <name evidence="1" type="ORF">Daus18300_014289</name>
</gene>
<keyword evidence="2" id="KW-1185">Reference proteome</keyword>
<comment type="caution">
    <text evidence="1">The sequence shown here is derived from an EMBL/GenBank/DDBJ whole genome shotgun (WGS) entry which is preliminary data.</text>
</comment>
<evidence type="ECO:0000313" key="2">
    <source>
        <dbReference type="Proteomes" id="UP001583177"/>
    </source>
</evidence>
<organism evidence="1 2">
    <name type="scientific">Diaporthe australafricana</name>
    <dbReference type="NCBI Taxonomy" id="127596"/>
    <lineage>
        <taxon>Eukaryota</taxon>
        <taxon>Fungi</taxon>
        <taxon>Dikarya</taxon>
        <taxon>Ascomycota</taxon>
        <taxon>Pezizomycotina</taxon>
        <taxon>Sordariomycetes</taxon>
        <taxon>Sordariomycetidae</taxon>
        <taxon>Diaporthales</taxon>
        <taxon>Diaporthaceae</taxon>
        <taxon>Diaporthe</taxon>
    </lineage>
</organism>
<reference evidence="1 2" key="1">
    <citation type="journal article" date="2024" name="IMA Fungus">
        <title>IMA Genome - F19 : A genome assembly and annotation guide to empower mycologists, including annotated draft genome sequences of Ceratocystis pirilliformis, Diaporthe australafricana, Fusarium ophioides, Paecilomyces lecythidis, and Sporothrix stenoceras.</title>
        <authorList>
            <person name="Aylward J."/>
            <person name="Wilson A.M."/>
            <person name="Visagie C.M."/>
            <person name="Spraker J."/>
            <person name="Barnes I."/>
            <person name="Buitendag C."/>
            <person name="Ceriani C."/>
            <person name="Del Mar Angel L."/>
            <person name="du Plessis D."/>
            <person name="Fuchs T."/>
            <person name="Gasser K."/>
            <person name="Kramer D."/>
            <person name="Li W."/>
            <person name="Munsamy K."/>
            <person name="Piso A."/>
            <person name="Price J.L."/>
            <person name="Sonnekus B."/>
            <person name="Thomas C."/>
            <person name="van der Nest A."/>
            <person name="van Dijk A."/>
            <person name="van Heerden A."/>
            <person name="van Vuuren N."/>
            <person name="Yilmaz N."/>
            <person name="Duong T.A."/>
            <person name="van der Merwe N.A."/>
            <person name="Wingfield M.J."/>
            <person name="Wingfield B.D."/>
        </authorList>
    </citation>
    <scope>NUCLEOTIDE SEQUENCE [LARGE SCALE GENOMIC DNA]</scope>
    <source>
        <strain evidence="1 2">CMW 18300</strain>
    </source>
</reference>
<dbReference type="Proteomes" id="UP001583177">
    <property type="component" value="Unassembled WGS sequence"/>
</dbReference>
<proteinExistence type="predicted"/>
<name>A0ABR3VVR7_9PEZI</name>
<protein>
    <submittedName>
        <fullName evidence="1">Uncharacterized protein</fullName>
    </submittedName>
</protein>